<evidence type="ECO:0000256" key="1">
    <source>
        <dbReference type="ARBA" id="ARBA00004184"/>
    </source>
</evidence>
<dbReference type="Pfam" id="PF24694">
    <property type="entry name" value="LNS2_PITM1-3"/>
    <property type="match status" value="1"/>
</dbReference>
<keyword evidence="3" id="KW-0488">Methylation</keyword>
<evidence type="ECO:0000313" key="8">
    <source>
        <dbReference type="Ensembl" id="ENSSSCP00065028614.1"/>
    </source>
</evidence>
<feature type="region of interest" description="Disordered" evidence="6">
    <location>
        <begin position="1364"/>
        <end position="1403"/>
    </location>
</feature>
<dbReference type="GO" id="GO:0005548">
    <property type="term" value="F:phospholipid transporter activity"/>
    <property type="evidence" value="ECO:0007669"/>
    <property type="project" value="InterPro"/>
</dbReference>
<dbReference type="Proteomes" id="UP000694725">
    <property type="component" value="Unplaced"/>
</dbReference>
<dbReference type="Pfam" id="PF02862">
    <property type="entry name" value="DDHD"/>
    <property type="match status" value="2"/>
</dbReference>
<dbReference type="Gene3D" id="3.40.50.1000">
    <property type="entry name" value="HAD superfamily/HAD-like"/>
    <property type="match status" value="1"/>
</dbReference>
<organism evidence="8 9">
    <name type="scientific">Sus scrofa</name>
    <name type="common">Pig</name>
    <dbReference type="NCBI Taxonomy" id="9823"/>
    <lineage>
        <taxon>Eukaryota</taxon>
        <taxon>Metazoa</taxon>
        <taxon>Chordata</taxon>
        <taxon>Craniata</taxon>
        <taxon>Vertebrata</taxon>
        <taxon>Euteleostomi</taxon>
        <taxon>Mammalia</taxon>
        <taxon>Eutheria</taxon>
        <taxon>Laurasiatheria</taxon>
        <taxon>Artiodactyla</taxon>
        <taxon>Suina</taxon>
        <taxon>Suidae</taxon>
        <taxon>Sus</taxon>
    </lineage>
</organism>
<protein>
    <recommendedName>
        <fullName evidence="7">DDHD domain-containing protein</fullName>
    </recommendedName>
</protein>
<dbReference type="FunFam" id="3.40.50.1000:FF:000173">
    <property type="entry name" value="Membrane-associated phosphatidylinositol transfer protein 2"/>
    <property type="match status" value="1"/>
</dbReference>
<feature type="region of interest" description="Disordered" evidence="6">
    <location>
        <begin position="450"/>
        <end position="525"/>
    </location>
</feature>
<dbReference type="SUPFAM" id="SSF55961">
    <property type="entry name" value="Bet v1-like"/>
    <property type="match status" value="1"/>
</dbReference>
<evidence type="ECO:0000256" key="4">
    <source>
        <dbReference type="ARBA" id="ARBA00022553"/>
    </source>
</evidence>
<feature type="compositionally biased region" description="Basic and acidic residues" evidence="6">
    <location>
        <begin position="591"/>
        <end position="606"/>
    </location>
</feature>
<evidence type="ECO:0000256" key="6">
    <source>
        <dbReference type="SAM" id="MobiDB-lite"/>
    </source>
</evidence>
<dbReference type="FunFam" id="3.30.530.20:FF:000001">
    <property type="entry name" value="Phosphatidylinositol transfer protein membrane associated 2"/>
    <property type="match status" value="1"/>
</dbReference>
<dbReference type="InterPro" id="IPR023393">
    <property type="entry name" value="START-like_dom_sf"/>
</dbReference>
<dbReference type="InterPro" id="IPR004177">
    <property type="entry name" value="DDHD_dom"/>
</dbReference>
<accession>A0A8D1YYM9</accession>
<dbReference type="GO" id="GO:0046872">
    <property type="term" value="F:metal ion binding"/>
    <property type="evidence" value="ECO:0007669"/>
    <property type="project" value="InterPro"/>
</dbReference>
<dbReference type="SMART" id="SM01127">
    <property type="entry name" value="DDHD"/>
    <property type="match status" value="1"/>
</dbReference>
<dbReference type="PANTHER" id="PTHR10658:SF40">
    <property type="entry name" value="MEMBRANE-ASSOCIATED PHOSPHATIDYLINOSITOL TRANSFER PROTEIN 1"/>
    <property type="match status" value="1"/>
</dbReference>
<evidence type="ECO:0000256" key="2">
    <source>
        <dbReference type="ARBA" id="ARBA00010316"/>
    </source>
</evidence>
<dbReference type="Ensembl" id="ENSSSCT00065066058.1">
    <property type="protein sequence ID" value="ENSSSCP00065028614.1"/>
    <property type="gene ID" value="ENSSSCG00065048125.1"/>
</dbReference>
<dbReference type="InterPro" id="IPR055261">
    <property type="entry name" value="PI_transfer_N"/>
</dbReference>
<feature type="region of interest" description="Disordered" evidence="6">
    <location>
        <begin position="1"/>
        <end position="64"/>
    </location>
</feature>
<feature type="compositionally biased region" description="Low complexity" evidence="6">
    <location>
        <begin position="505"/>
        <end position="514"/>
    </location>
</feature>
<dbReference type="PROSITE" id="PS51043">
    <property type="entry name" value="DDHD"/>
    <property type="match status" value="1"/>
</dbReference>
<evidence type="ECO:0000259" key="7">
    <source>
        <dbReference type="PROSITE" id="PS51043"/>
    </source>
</evidence>
<comment type="subcellular location">
    <subcellularLocation>
        <location evidence="1">Endomembrane system</location>
        <topology evidence="1">Peripheral membrane protein</topology>
    </subcellularLocation>
</comment>
<dbReference type="InterPro" id="IPR036412">
    <property type="entry name" value="HAD-like_sf"/>
</dbReference>
<proteinExistence type="inferred from homology"/>
<dbReference type="PRINTS" id="PR00391">
    <property type="entry name" value="PITRANSFER"/>
</dbReference>
<comment type="similarity">
    <text evidence="2">Belongs to the PtdIns transfer protein family. PI transfer class IIA subfamily.</text>
</comment>
<dbReference type="InterPro" id="IPR031315">
    <property type="entry name" value="LNS2/PITP"/>
</dbReference>
<feature type="region of interest" description="Disordered" evidence="6">
    <location>
        <begin position="580"/>
        <end position="611"/>
    </location>
</feature>
<dbReference type="InterPro" id="IPR023214">
    <property type="entry name" value="HAD_sf"/>
</dbReference>
<dbReference type="PANTHER" id="PTHR10658">
    <property type="entry name" value="PHOSPHATIDYLINOSITOL TRANSFER PROTEIN"/>
    <property type="match status" value="1"/>
</dbReference>
<dbReference type="InterPro" id="IPR001666">
    <property type="entry name" value="PI_transfer"/>
</dbReference>
<keyword evidence="4" id="KW-0597">Phosphoprotein</keyword>
<dbReference type="Pfam" id="PF02121">
    <property type="entry name" value="IP_trans"/>
    <property type="match status" value="1"/>
</dbReference>
<evidence type="ECO:0000256" key="3">
    <source>
        <dbReference type="ARBA" id="ARBA00022481"/>
    </source>
</evidence>
<evidence type="ECO:0000313" key="9">
    <source>
        <dbReference type="Proteomes" id="UP000694725"/>
    </source>
</evidence>
<reference evidence="8" key="1">
    <citation type="submission" date="2025-08" db="UniProtKB">
        <authorList>
            <consortium name="Ensembl"/>
        </authorList>
    </citation>
    <scope>IDENTIFICATION</scope>
</reference>
<dbReference type="Pfam" id="PF24695">
    <property type="entry name" value="PITM1-3"/>
    <property type="match status" value="1"/>
</dbReference>
<keyword evidence="5" id="KW-0106">Calcium</keyword>
<dbReference type="Gene3D" id="3.30.530.20">
    <property type="match status" value="1"/>
</dbReference>
<feature type="compositionally biased region" description="Polar residues" evidence="6">
    <location>
        <begin position="802"/>
        <end position="833"/>
    </location>
</feature>
<evidence type="ECO:0000256" key="5">
    <source>
        <dbReference type="ARBA" id="ARBA00022837"/>
    </source>
</evidence>
<feature type="domain" description="DDHD" evidence="7">
    <location>
        <begin position="845"/>
        <end position="1039"/>
    </location>
</feature>
<sequence length="1403" mass="150812">MPRGGANRAAPRRDTPGGQGSKRTPKSGGHGTTPTRGKGCRGRAPRGQLWKTDPEGGARGCPGGDPRGMLFQGGLGCGPRCAAGLPARRPAPAALGGPRQPAVAMAMGGRGAGAARKKRSALSLAAAPGPPRCWLQSWARRCLPCGGPGHGVPRPKPLGPRAGLGPARRRPALTAARCPAPGGAEAARGRLSAFRMLIKEYHILLPMSLDEYQVAQLYMIQKKSREESSGEGSGVEILANRPYTDGPGGSGQYTHKVYHVGSHIPGWFRALLPKAALQVEEESWNAYPYTRTRYTCPFVEKFSIEIETYYLPDGGQQPNVFNLSGAERRQRILDTIDIVRDAVAPGEYKAEEDPRLYRSAKTGRGPLADDWARTAAQTGPLMCAYKLCKVEFRYWGMQAKIEQFIHDVGLRRVMLRAHRQAWCWQDEWTELSMADIRALEEETARMLAQRMAKCNAASEGPEAQPPGKPSTEPRAGASHAGTPDGPEAPPGPDASPDASFGKQWSSSSRSSYSSQHGGGVSPQSLSEWRMQNIARDSENSSDEEFFDAHEGFSDSDEVFPKEMTKWNSNDFIDAFASPVEAEGAPDPSTEATRDIGDGSRAPRDSEGLDGAGDLGTETCPVHALFLILHSGNILDSGPGDTNSKQADVQTLSLAFEAVTRVHFPEALGHVALRLVPCPPICAAAYALVSNLSPYSHDGDSLSRSQDHIPLAALPLLATSSSRYQGAVATVIARTNQAYAAFLRSSEGAGFCGQTNELLSPEVGPVRDPLADGAEGLGRLSPEPSALPAQRSPSDVASPEPEGSQNSLQAAPAATSSGEPRRASTASCPPTATSEAPDGPTSAARLDFKVSGFFLFGSPLGLVLALRKTVMPALEVAQMRPACEQIYNLFHAADPCASRLEPLLAPKFQAIAPLAVPRYQKFPLGDGSSLLLADTLQTHSGLFLEELEMLVPSTPTSASGAFWKGSELGSDPPAQPAAPSTTSEVVKILERWWGTKRIDYSLYCPEALTAFPTVTLPHLFHASYWESADVVAFILRQVIEKERPQLTECEEPSIYSPAFPREKWQRKRTQVKIRNVTSNHRASDTVVCEGRPQVLNGRFMYGPLDVVTLTGEKVDVYIMTQPLSGKWIHFGTEVTNSSGRLTFPVPPERVLGIGVYPVRMVVRGDHTYAECCLTVVARGTEAVVFSIDGSFTASVSIMGSDPKVRAGAVDVVRHWQDAGYLIVYVTGRPDMQKHRVVAWLSQHNFPHGVVSFCDGLTHDPLRQKAMFLQSLVQEVELNIVAGYGSPKDVAVYAALGLPPSQTYIVGRAVRKLQAQCQFLSDGYVAHLGQLEAGSHPHAPSGPSRAALAKSSYGGATPVDFLRKQSQLLRSRGPSQAEREGPGTPPTTLARGKARSISLKLDSEE</sequence>
<dbReference type="GO" id="GO:0012505">
    <property type="term" value="C:endomembrane system"/>
    <property type="evidence" value="ECO:0007669"/>
    <property type="project" value="UniProtKB-SubCell"/>
</dbReference>
<feature type="region of interest" description="Disordered" evidence="6">
    <location>
        <begin position="761"/>
        <end position="840"/>
    </location>
</feature>
<dbReference type="CDD" id="cd08889">
    <property type="entry name" value="SRPBCC_PITPNM1-2_like"/>
    <property type="match status" value="1"/>
</dbReference>
<dbReference type="SMART" id="SM00775">
    <property type="entry name" value="LNS2"/>
    <property type="match status" value="1"/>
</dbReference>
<name>A0A8D1YYM9_PIG</name>
<dbReference type="SUPFAM" id="SSF56784">
    <property type="entry name" value="HAD-like"/>
    <property type="match status" value="1"/>
</dbReference>